<proteinExistence type="predicted"/>
<organism evidence="2 3">
    <name type="scientific">Candidatus Marsarchaeota G2 archaeon OSP_D</name>
    <dbReference type="NCBI Taxonomy" id="1978157"/>
    <lineage>
        <taxon>Archaea</taxon>
        <taxon>Candidatus Marsarchaeota</taxon>
        <taxon>Candidatus Marsarchaeota group 2</taxon>
    </lineage>
</organism>
<dbReference type="Proteomes" id="UP000240322">
    <property type="component" value="Unassembled WGS sequence"/>
</dbReference>
<dbReference type="EMBL" id="NEXE01000350">
    <property type="protein sequence ID" value="PSN82606.1"/>
    <property type="molecule type" value="Genomic_DNA"/>
</dbReference>
<evidence type="ECO:0000256" key="1">
    <source>
        <dbReference type="SAM" id="MobiDB-lite"/>
    </source>
</evidence>
<comment type="caution">
    <text evidence="2">The sequence shown here is derived from an EMBL/GenBank/DDBJ whole genome shotgun (WGS) entry which is preliminary data.</text>
</comment>
<evidence type="ECO:0000313" key="3">
    <source>
        <dbReference type="Proteomes" id="UP000240322"/>
    </source>
</evidence>
<reference evidence="2 3" key="1">
    <citation type="submission" date="2017-04" db="EMBL/GenBank/DDBJ databases">
        <title>Novel microbial lineages endemic to geothermal iron-oxide mats fill important gaps in the evolutionary history of Archaea.</title>
        <authorList>
            <person name="Jay Z.J."/>
            <person name="Beam J.P."/>
            <person name="Dlakic M."/>
            <person name="Rusch D.B."/>
            <person name="Kozubal M.A."/>
            <person name="Inskeep W.P."/>
        </authorList>
    </citation>
    <scope>NUCLEOTIDE SEQUENCE [LARGE SCALE GENOMIC DNA]</scope>
    <source>
        <strain evidence="2">OSP_D</strain>
    </source>
</reference>
<feature type="compositionally biased region" description="Polar residues" evidence="1">
    <location>
        <begin position="1"/>
        <end position="10"/>
    </location>
</feature>
<gene>
    <name evidence="2" type="ORF">B9Q03_14045</name>
</gene>
<feature type="region of interest" description="Disordered" evidence="1">
    <location>
        <begin position="1"/>
        <end position="24"/>
    </location>
</feature>
<protein>
    <submittedName>
        <fullName evidence="2">Uncharacterized protein</fullName>
    </submittedName>
</protein>
<evidence type="ECO:0000313" key="2">
    <source>
        <dbReference type="EMBL" id="PSN82606.1"/>
    </source>
</evidence>
<dbReference type="AlphaFoldDB" id="A0A2R6A880"/>
<sequence length="64" mass="6978">MRLRLSSTHHASLPPRVKEEEARWGCGGDGAGGSAIYGGVAHFKIRAGNYLNTEKNRKTCETPH</sequence>
<accession>A0A2R6A880</accession>
<name>A0A2R6A880_9ARCH</name>